<dbReference type="OrthoDB" id="6344802at2759"/>
<name>A0A4U5LXT3_STECR</name>
<feature type="region of interest" description="Disordered" evidence="5">
    <location>
        <begin position="19"/>
        <end position="44"/>
    </location>
</feature>
<evidence type="ECO:0000256" key="5">
    <source>
        <dbReference type="SAM" id="MobiDB-lite"/>
    </source>
</evidence>
<dbReference type="Pfam" id="PF00042">
    <property type="entry name" value="Globin"/>
    <property type="match status" value="1"/>
</dbReference>
<keyword evidence="3" id="KW-0408">Iron</keyword>
<dbReference type="GO" id="GO:0005344">
    <property type="term" value="F:oxygen carrier activity"/>
    <property type="evidence" value="ECO:0007669"/>
    <property type="project" value="UniProtKB-KW"/>
</dbReference>
<dbReference type="InterPro" id="IPR050532">
    <property type="entry name" value="Globin-like_OT"/>
</dbReference>
<proteinExistence type="inferred from homology"/>
<sequence length="212" mass="24093">MPSACSCFGFGTRRKSDSVGVAAAPKPASNQTAPANPSTSAADARIPLNERQKFLLVANWKGISRKASETGATMFVQLLRSNEQFYEVFNFGHVRSSTKEEQLQDERITKHAETVMKMLDVVISNVKDADYMFQLLQKSGAEHAYRPRFQPEMFWKIEEPFLFAVKEILQDRYTENMDQIYRVIIKIILSSLEEACREESVRKAIKNGTKNS</sequence>
<dbReference type="GO" id="GO:0019825">
    <property type="term" value="F:oxygen binding"/>
    <property type="evidence" value="ECO:0007669"/>
    <property type="project" value="InterPro"/>
</dbReference>
<dbReference type="AlphaFoldDB" id="A0A4U5LXT3"/>
<evidence type="ECO:0000256" key="2">
    <source>
        <dbReference type="ARBA" id="ARBA00022723"/>
    </source>
</evidence>
<dbReference type="InterPro" id="IPR009050">
    <property type="entry name" value="Globin-like_sf"/>
</dbReference>
<keyword evidence="4" id="KW-0813">Transport</keyword>
<organism evidence="7 8">
    <name type="scientific">Steinernema carpocapsae</name>
    <name type="common">Entomopathogenic nematode</name>
    <dbReference type="NCBI Taxonomy" id="34508"/>
    <lineage>
        <taxon>Eukaryota</taxon>
        <taxon>Metazoa</taxon>
        <taxon>Ecdysozoa</taxon>
        <taxon>Nematoda</taxon>
        <taxon>Chromadorea</taxon>
        <taxon>Rhabditida</taxon>
        <taxon>Tylenchina</taxon>
        <taxon>Panagrolaimomorpha</taxon>
        <taxon>Strongyloidoidea</taxon>
        <taxon>Steinernematidae</taxon>
        <taxon>Steinernema</taxon>
    </lineage>
</organism>
<evidence type="ECO:0000256" key="4">
    <source>
        <dbReference type="RuleBase" id="RU000356"/>
    </source>
</evidence>
<gene>
    <name evidence="7" type="ORF">L596_028229</name>
</gene>
<reference evidence="7 8" key="1">
    <citation type="journal article" date="2015" name="Genome Biol.">
        <title>Comparative genomics of Steinernema reveals deeply conserved gene regulatory networks.</title>
        <authorList>
            <person name="Dillman A.R."/>
            <person name="Macchietto M."/>
            <person name="Porter C.F."/>
            <person name="Rogers A."/>
            <person name="Williams B."/>
            <person name="Antoshechkin I."/>
            <person name="Lee M.M."/>
            <person name="Goodwin Z."/>
            <person name="Lu X."/>
            <person name="Lewis E.E."/>
            <person name="Goodrich-Blair H."/>
            <person name="Stock S.P."/>
            <person name="Adams B.J."/>
            <person name="Sternberg P.W."/>
            <person name="Mortazavi A."/>
        </authorList>
    </citation>
    <scope>NUCLEOTIDE SEQUENCE [LARGE SCALE GENOMIC DNA]</scope>
    <source>
        <strain evidence="7 8">ALL</strain>
    </source>
</reference>
<dbReference type="PANTHER" id="PTHR46458">
    <property type="entry name" value="BLR2807 PROTEIN"/>
    <property type="match status" value="1"/>
</dbReference>
<evidence type="ECO:0000256" key="3">
    <source>
        <dbReference type="ARBA" id="ARBA00023004"/>
    </source>
</evidence>
<evidence type="ECO:0000256" key="1">
    <source>
        <dbReference type="ARBA" id="ARBA00022617"/>
    </source>
</evidence>
<dbReference type="PROSITE" id="PS01033">
    <property type="entry name" value="GLOBIN"/>
    <property type="match status" value="1"/>
</dbReference>
<comment type="similarity">
    <text evidence="4">Belongs to the globin family.</text>
</comment>
<keyword evidence="1 4" id="KW-0349">Heme</keyword>
<evidence type="ECO:0000313" key="8">
    <source>
        <dbReference type="Proteomes" id="UP000298663"/>
    </source>
</evidence>
<evidence type="ECO:0000313" key="7">
    <source>
        <dbReference type="EMBL" id="TKR61068.1"/>
    </source>
</evidence>
<dbReference type="EMBL" id="AZBU02000011">
    <property type="protein sequence ID" value="TKR61068.1"/>
    <property type="molecule type" value="Genomic_DNA"/>
</dbReference>
<keyword evidence="2" id="KW-0479">Metal-binding</keyword>
<feature type="domain" description="Globin" evidence="6">
    <location>
        <begin position="47"/>
        <end position="197"/>
    </location>
</feature>
<reference evidence="7 8" key="2">
    <citation type="journal article" date="2019" name="G3 (Bethesda)">
        <title>Hybrid Assembly of the Genome of the Entomopathogenic Nematode Steinernema carpocapsae Identifies the X-Chromosome.</title>
        <authorList>
            <person name="Serra L."/>
            <person name="Macchietto M."/>
            <person name="Macias-Munoz A."/>
            <person name="McGill C.J."/>
            <person name="Rodriguez I.M."/>
            <person name="Rodriguez B."/>
            <person name="Murad R."/>
            <person name="Mortazavi A."/>
        </authorList>
    </citation>
    <scope>NUCLEOTIDE SEQUENCE [LARGE SCALE GENOMIC DNA]</scope>
    <source>
        <strain evidence="7 8">ALL</strain>
    </source>
</reference>
<dbReference type="Gene3D" id="1.10.490.10">
    <property type="entry name" value="Globins"/>
    <property type="match status" value="1"/>
</dbReference>
<dbReference type="Proteomes" id="UP000298663">
    <property type="component" value="Unassembled WGS sequence"/>
</dbReference>
<feature type="compositionally biased region" description="Polar residues" evidence="5">
    <location>
        <begin position="28"/>
        <end position="41"/>
    </location>
</feature>
<dbReference type="InterPro" id="IPR012292">
    <property type="entry name" value="Globin/Proto"/>
</dbReference>
<keyword evidence="4" id="KW-0561">Oxygen transport</keyword>
<keyword evidence="8" id="KW-1185">Reference proteome</keyword>
<accession>A0A4U5LXT3</accession>
<dbReference type="PANTHER" id="PTHR46458:SF5">
    <property type="entry name" value="GLOBIN FAMILY PROFILE DOMAIN-CONTAINING PROTEIN"/>
    <property type="match status" value="1"/>
</dbReference>
<dbReference type="SUPFAM" id="SSF46458">
    <property type="entry name" value="Globin-like"/>
    <property type="match status" value="1"/>
</dbReference>
<dbReference type="InterPro" id="IPR000971">
    <property type="entry name" value="Globin"/>
</dbReference>
<comment type="caution">
    <text evidence="7">The sequence shown here is derived from an EMBL/GenBank/DDBJ whole genome shotgun (WGS) entry which is preliminary data.</text>
</comment>
<dbReference type="GO" id="GO:0020037">
    <property type="term" value="F:heme binding"/>
    <property type="evidence" value="ECO:0007669"/>
    <property type="project" value="InterPro"/>
</dbReference>
<evidence type="ECO:0000259" key="6">
    <source>
        <dbReference type="PROSITE" id="PS01033"/>
    </source>
</evidence>
<protein>
    <recommendedName>
        <fullName evidence="6">Globin domain-containing protein</fullName>
    </recommendedName>
</protein>
<dbReference type="GO" id="GO:0046872">
    <property type="term" value="F:metal ion binding"/>
    <property type="evidence" value="ECO:0007669"/>
    <property type="project" value="UniProtKB-KW"/>
</dbReference>